<dbReference type="PANTHER" id="PTHR36842">
    <property type="entry name" value="PROTEIN TOLB HOMOLOG"/>
    <property type="match status" value="1"/>
</dbReference>
<sequence length="284" mass="32194">MSQQKRAVQTEDFTRLQVYSDPQLLQNEHAFLFVSTTINEDKNYEAHIHHYDLDKKQSKQWSFGKSKNNNPRVSPDGTQIVFQSNRSGTTQLWLLQVDGGEAKQLTTFKNGATNPHWTPDGKGIIFTARLEENEDVHHQKELSKEERKKEQDEKNKEPLVVSKLKYKADGVGFLDNKRSQIMLYHLTDGSIEQLTTGDADHHFQDISPNGETILFAGNLNKDADYELITDLFTLDITSKSITKLTDGNGSYFQASFSPDGKESPVSAITMNLLAPHKISYSQLM</sequence>
<dbReference type="Pfam" id="PF07676">
    <property type="entry name" value="PD40"/>
    <property type="match status" value="2"/>
</dbReference>
<organism evidence="3 4">
    <name type="scientific">Paracerasibacillus soli</name>
    <dbReference type="NCBI Taxonomy" id="480284"/>
    <lineage>
        <taxon>Bacteria</taxon>
        <taxon>Bacillati</taxon>
        <taxon>Bacillota</taxon>
        <taxon>Bacilli</taxon>
        <taxon>Bacillales</taxon>
        <taxon>Bacillaceae</taxon>
        <taxon>Paracerasibacillus</taxon>
    </lineage>
</organism>
<dbReference type="PANTHER" id="PTHR36842:SF1">
    <property type="entry name" value="PROTEIN TOLB"/>
    <property type="match status" value="1"/>
</dbReference>
<evidence type="ECO:0000256" key="1">
    <source>
        <dbReference type="ARBA" id="ARBA00009820"/>
    </source>
</evidence>
<accession>A0ABU5CN24</accession>
<dbReference type="EMBL" id="JAWDIQ010000001">
    <property type="protein sequence ID" value="MDY0407766.1"/>
    <property type="molecule type" value="Genomic_DNA"/>
</dbReference>
<dbReference type="Proteomes" id="UP001275315">
    <property type="component" value="Unassembled WGS sequence"/>
</dbReference>
<keyword evidence="4" id="KW-1185">Reference proteome</keyword>
<proteinExistence type="inferred from homology"/>
<gene>
    <name evidence="3" type="ORF">RWD45_02985</name>
</gene>
<dbReference type="Gene3D" id="2.120.10.30">
    <property type="entry name" value="TolB, C-terminal domain"/>
    <property type="match status" value="2"/>
</dbReference>
<evidence type="ECO:0000256" key="2">
    <source>
        <dbReference type="SAM" id="MobiDB-lite"/>
    </source>
</evidence>
<dbReference type="SUPFAM" id="SSF69304">
    <property type="entry name" value="Tricorn protease N-terminal domain"/>
    <property type="match status" value="1"/>
</dbReference>
<dbReference type="InterPro" id="IPR011042">
    <property type="entry name" value="6-blade_b-propeller_TolB-like"/>
</dbReference>
<feature type="region of interest" description="Disordered" evidence="2">
    <location>
        <begin position="135"/>
        <end position="156"/>
    </location>
</feature>
<reference evidence="3 4" key="1">
    <citation type="submission" date="2023-10" db="EMBL/GenBank/DDBJ databases">
        <title>Virgibacillus soli CC-YMP-6 genome.</title>
        <authorList>
            <person name="Miliotis G."/>
            <person name="Sengupta P."/>
            <person name="Hameed A."/>
            <person name="Chuvochina M."/>
            <person name="Mcdonagh F."/>
            <person name="Simpson A.C."/>
            <person name="Singh N.K."/>
            <person name="Rekha P.D."/>
            <person name="Raman K."/>
            <person name="Hugenholtz P."/>
            <person name="Venkateswaran K."/>
        </authorList>
    </citation>
    <scope>NUCLEOTIDE SEQUENCE [LARGE SCALE GENOMIC DNA]</scope>
    <source>
        <strain evidence="3 4">CC-YMP-6</strain>
    </source>
</reference>
<comment type="caution">
    <text evidence="3">The sequence shown here is derived from an EMBL/GenBank/DDBJ whole genome shotgun (WGS) entry which is preliminary data.</text>
</comment>
<evidence type="ECO:0000313" key="4">
    <source>
        <dbReference type="Proteomes" id="UP001275315"/>
    </source>
</evidence>
<comment type="similarity">
    <text evidence="1">Belongs to the TolB family.</text>
</comment>
<name>A0ABU5CN24_9BACI</name>
<dbReference type="InterPro" id="IPR011659">
    <property type="entry name" value="WD40"/>
</dbReference>
<evidence type="ECO:0000313" key="3">
    <source>
        <dbReference type="EMBL" id="MDY0407766.1"/>
    </source>
</evidence>
<dbReference type="RefSeq" id="WP_320378551.1">
    <property type="nucleotide sequence ID" value="NZ_JAWDIQ010000001.1"/>
</dbReference>
<protein>
    <submittedName>
        <fullName evidence="3">Uncharacterized protein</fullName>
    </submittedName>
</protein>